<feature type="domain" description="Lsr2 dimerization" evidence="3">
    <location>
        <begin position="1"/>
        <end position="56"/>
    </location>
</feature>
<dbReference type="Gene3D" id="3.30.60.230">
    <property type="entry name" value="Lsr2, dimerization domain"/>
    <property type="match status" value="1"/>
</dbReference>
<dbReference type="InterPro" id="IPR024412">
    <property type="entry name" value="Lsr2_dim_dom"/>
</dbReference>
<proteinExistence type="predicted"/>
<protein>
    <submittedName>
        <fullName evidence="5">Lsr2 family protein</fullName>
    </submittedName>
</protein>
<dbReference type="Gene3D" id="4.10.320.10">
    <property type="entry name" value="E3-binding domain"/>
    <property type="match status" value="1"/>
</dbReference>
<feature type="compositionally biased region" description="Low complexity" evidence="2">
    <location>
        <begin position="57"/>
        <end position="69"/>
    </location>
</feature>
<evidence type="ECO:0000256" key="1">
    <source>
        <dbReference type="ARBA" id="ARBA00023125"/>
    </source>
</evidence>
<sequence>MVQRTHPVLTDDVDGSDAVETVAFALDGVPYEIDLSAQNAAALRRAVSLYVEHGRALAPRRGPGRPADGPGTGVDSGAVRAWARENGVPVNSRGRVPAEVVEQYVAAGH</sequence>
<dbReference type="InterPro" id="IPR055370">
    <property type="entry name" value="Lsr2_DNA-bd"/>
</dbReference>
<comment type="caution">
    <text evidence="5">The sequence shown here is derived from an EMBL/GenBank/DDBJ whole genome shotgun (WGS) entry which is preliminary data.</text>
</comment>
<evidence type="ECO:0000313" key="6">
    <source>
        <dbReference type="Proteomes" id="UP001555826"/>
    </source>
</evidence>
<dbReference type="Proteomes" id="UP001555826">
    <property type="component" value="Unassembled WGS sequence"/>
</dbReference>
<name>A0ABV3P5E6_9ACTN</name>
<dbReference type="InterPro" id="IPR036625">
    <property type="entry name" value="E3-bd_dom_sf"/>
</dbReference>
<reference evidence="5 6" key="1">
    <citation type="submission" date="2024-07" db="EMBL/GenBank/DDBJ databases">
        <authorList>
            <person name="Thanompreechachai J."/>
            <person name="Duangmal K."/>
        </authorList>
    </citation>
    <scope>NUCLEOTIDE SEQUENCE [LARGE SCALE GENOMIC DNA]</scope>
    <source>
        <strain evidence="5 6">KCTC 19886</strain>
    </source>
</reference>
<feature type="region of interest" description="Disordered" evidence="2">
    <location>
        <begin position="57"/>
        <end position="77"/>
    </location>
</feature>
<keyword evidence="1" id="KW-0238">DNA-binding</keyword>
<gene>
    <name evidence="5" type="ORF">AB1207_08815</name>
</gene>
<dbReference type="Pfam" id="PF11774">
    <property type="entry name" value="Lsr2"/>
    <property type="match status" value="1"/>
</dbReference>
<feature type="domain" description="Lsr2 DNA-binding" evidence="4">
    <location>
        <begin position="74"/>
        <end position="107"/>
    </location>
</feature>
<dbReference type="Pfam" id="PF23359">
    <property type="entry name" value="Lsr2_DNA-bd"/>
    <property type="match status" value="1"/>
</dbReference>
<evidence type="ECO:0000259" key="4">
    <source>
        <dbReference type="Pfam" id="PF23359"/>
    </source>
</evidence>
<keyword evidence="6" id="KW-1185">Reference proteome</keyword>
<evidence type="ECO:0000313" key="5">
    <source>
        <dbReference type="EMBL" id="MEW9264847.1"/>
    </source>
</evidence>
<dbReference type="InterPro" id="IPR042261">
    <property type="entry name" value="Lsr2-like_dimerization"/>
</dbReference>
<evidence type="ECO:0000256" key="2">
    <source>
        <dbReference type="SAM" id="MobiDB-lite"/>
    </source>
</evidence>
<evidence type="ECO:0000259" key="3">
    <source>
        <dbReference type="Pfam" id="PF11774"/>
    </source>
</evidence>
<dbReference type="RefSeq" id="WP_367637673.1">
    <property type="nucleotide sequence ID" value="NZ_JBFNQN010000005.1"/>
</dbReference>
<organism evidence="5 6">
    <name type="scientific">Kineococcus endophyticus</name>
    <dbReference type="NCBI Taxonomy" id="1181883"/>
    <lineage>
        <taxon>Bacteria</taxon>
        <taxon>Bacillati</taxon>
        <taxon>Actinomycetota</taxon>
        <taxon>Actinomycetes</taxon>
        <taxon>Kineosporiales</taxon>
        <taxon>Kineosporiaceae</taxon>
        <taxon>Kineococcus</taxon>
    </lineage>
</organism>
<accession>A0ABV3P5E6</accession>
<dbReference type="EMBL" id="JBFNQN010000005">
    <property type="protein sequence ID" value="MEW9264847.1"/>
    <property type="molecule type" value="Genomic_DNA"/>
</dbReference>